<organism evidence="10 11">
    <name type="scientific">Vogesella oryzagri</name>
    <dbReference type="NCBI Taxonomy" id="3160864"/>
    <lineage>
        <taxon>Bacteria</taxon>
        <taxon>Pseudomonadati</taxon>
        <taxon>Pseudomonadota</taxon>
        <taxon>Betaproteobacteria</taxon>
        <taxon>Neisseriales</taxon>
        <taxon>Chromobacteriaceae</taxon>
        <taxon>Vogesella</taxon>
    </lineage>
</organism>
<dbReference type="EMBL" id="JBEFLD010000008">
    <property type="protein sequence ID" value="MEQ6292026.1"/>
    <property type="molecule type" value="Genomic_DNA"/>
</dbReference>
<comment type="caution">
    <text evidence="10">The sequence shown here is derived from an EMBL/GenBank/DDBJ whole genome shotgun (WGS) entry which is preliminary data.</text>
</comment>
<evidence type="ECO:0000256" key="6">
    <source>
        <dbReference type="ARBA" id="ARBA00023143"/>
    </source>
</evidence>
<evidence type="ECO:0000256" key="7">
    <source>
        <dbReference type="RuleBase" id="RU362065"/>
    </source>
</evidence>
<evidence type="ECO:0000256" key="2">
    <source>
        <dbReference type="ARBA" id="ARBA00004613"/>
    </source>
</evidence>
<accession>A0ABV1M7P5</accession>
<dbReference type="Pfam" id="PF22638">
    <property type="entry name" value="FlgK_D1"/>
    <property type="match status" value="1"/>
</dbReference>
<keyword evidence="6 7" id="KW-0975">Bacterial flagellum</keyword>
<dbReference type="InterPro" id="IPR053927">
    <property type="entry name" value="FlgK_helical"/>
</dbReference>
<keyword evidence="11" id="KW-1185">Reference proteome</keyword>
<dbReference type="InterPro" id="IPR010930">
    <property type="entry name" value="Flg_bb/hook_C_dom"/>
</dbReference>
<comment type="similarity">
    <text evidence="3 7">Belongs to the flagella basal body rod proteins family.</text>
</comment>
<evidence type="ECO:0000256" key="5">
    <source>
        <dbReference type="ARBA" id="ARBA00022525"/>
    </source>
</evidence>
<evidence type="ECO:0000259" key="9">
    <source>
        <dbReference type="Pfam" id="PF22638"/>
    </source>
</evidence>
<keyword evidence="10" id="KW-0966">Cell projection</keyword>
<dbReference type="PANTHER" id="PTHR30033:SF1">
    <property type="entry name" value="FLAGELLAR HOOK-ASSOCIATED PROTEIN 1"/>
    <property type="match status" value="1"/>
</dbReference>
<gene>
    <name evidence="7 10" type="primary">flgK</name>
    <name evidence="10" type="ORF">ABNW52_15540</name>
</gene>
<dbReference type="SUPFAM" id="SSF64518">
    <property type="entry name" value="Phase 1 flagellin"/>
    <property type="match status" value="1"/>
</dbReference>
<dbReference type="NCBIfam" id="TIGR02492">
    <property type="entry name" value="flgK_ends"/>
    <property type="match status" value="1"/>
</dbReference>
<evidence type="ECO:0000256" key="3">
    <source>
        <dbReference type="ARBA" id="ARBA00009677"/>
    </source>
</evidence>
<dbReference type="RefSeq" id="WP_349589704.1">
    <property type="nucleotide sequence ID" value="NZ_JBEFLD010000008.1"/>
</dbReference>
<evidence type="ECO:0000313" key="11">
    <source>
        <dbReference type="Proteomes" id="UP001433638"/>
    </source>
</evidence>
<keyword evidence="10" id="KW-0282">Flagellum</keyword>
<dbReference type="Pfam" id="PF06429">
    <property type="entry name" value="Flg_bbr_C"/>
    <property type="match status" value="1"/>
</dbReference>
<name>A0ABV1M7P5_9NEIS</name>
<dbReference type="InterPro" id="IPR002371">
    <property type="entry name" value="FlgK"/>
</dbReference>
<sequence>MSMINIALSGAVASQAALNASSQNIANVMTPGYTRQGVLLTAQQPLMSGAVTAGSGVQVTSLLRFADSYKSQQLWAANSQLGAHDTMQPYLTQLEQVMNSSTASINVGLDGFFRALNAASVDPSSSPLRQQVLTSAGALAQSFNSLSQVLVNQRTAVDAQRGSMVTQINSLSSAVAKLNQEITAAQARGINASGLIDQRDLSIDELAKLAGIQVMDQPNGARNVALLSGPPLVADGLAATLAVQGTASGAQVLTLQFAKESFTLSDAQMGGQLGGLGQMEQQVLVPLQQSLTDMAAGVAGGVNAQLAAGFTPAGAAGGALFSFTPGSSSPLAVVAGLQAQDLAFSGNAGTPGDSSNLLQIIGLRGQALSISGLGSVTLGDAYTQLLGRLGTQSQQNQTALTTAQTVRTQAEESWKSTSGVSQDEEATNLVQYQQMYQANMKVIAVANQLFDSTMAMMS</sequence>
<reference evidence="10" key="1">
    <citation type="submission" date="2024-06" db="EMBL/GenBank/DDBJ databases">
        <title>Genome sequence of Vogesella sp. MAHUQ-64.</title>
        <authorList>
            <person name="Huq M.A."/>
        </authorList>
    </citation>
    <scope>NUCLEOTIDE SEQUENCE</scope>
    <source>
        <strain evidence="10">MAHUQ-64</strain>
    </source>
</reference>
<keyword evidence="10" id="KW-0969">Cilium</keyword>
<protein>
    <recommendedName>
        <fullName evidence="4 7">Flagellar hook-associated protein 1</fullName>
        <shortName evidence="7">HAP1</shortName>
    </recommendedName>
</protein>
<evidence type="ECO:0000313" key="10">
    <source>
        <dbReference type="EMBL" id="MEQ6292026.1"/>
    </source>
</evidence>
<evidence type="ECO:0000259" key="8">
    <source>
        <dbReference type="Pfam" id="PF06429"/>
    </source>
</evidence>
<evidence type="ECO:0000256" key="4">
    <source>
        <dbReference type="ARBA" id="ARBA00016244"/>
    </source>
</evidence>
<feature type="domain" description="Flagellar basal-body/hook protein C-terminal" evidence="8">
    <location>
        <begin position="417"/>
        <end position="455"/>
    </location>
</feature>
<evidence type="ECO:0000256" key="1">
    <source>
        <dbReference type="ARBA" id="ARBA00004365"/>
    </source>
</evidence>
<keyword evidence="5 7" id="KW-0964">Secreted</keyword>
<proteinExistence type="inferred from homology"/>
<feature type="domain" description="Flagellar hook-associated protein FlgK helical" evidence="9">
    <location>
        <begin position="91"/>
        <end position="321"/>
    </location>
</feature>
<comment type="subcellular location">
    <subcellularLocation>
        <location evidence="1 7">Bacterial flagellum</location>
    </subcellularLocation>
    <subcellularLocation>
        <location evidence="2 7">Secreted</location>
    </subcellularLocation>
</comment>
<dbReference type="Proteomes" id="UP001433638">
    <property type="component" value="Unassembled WGS sequence"/>
</dbReference>
<dbReference type="PANTHER" id="PTHR30033">
    <property type="entry name" value="FLAGELLAR HOOK-ASSOCIATED PROTEIN 1"/>
    <property type="match status" value="1"/>
</dbReference>
<dbReference type="PRINTS" id="PR01005">
    <property type="entry name" value="FLGHOOKAP1"/>
</dbReference>